<dbReference type="EMBL" id="JAKOGI010000348">
    <property type="protein sequence ID" value="KAJ8436364.1"/>
    <property type="molecule type" value="Genomic_DNA"/>
</dbReference>
<reference evidence="1" key="1">
    <citation type="submission" date="2022-04" db="EMBL/GenBank/DDBJ databases">
        <title>Carnegiea gigantea Genome sequencing and assembly v2.</title>
        <authorList>
            <person name="Copetti D."/>
            <person name="Sanderson M.J."/>
            <person name="Burquez A."/>
            <person name="Wojciechowski M.F."/>
        </authorList>
    </citation>
    <scope>NUCLEOTIDE SEQUENCE</scope>
    <source>
        <strain evidence="1">SGP5-SGP5p</strain>
        <tissue evidence="1">Aerial part</tissue>
    </source>
</reference>
<accession>A0A9Q1QC91</accession>
<organism evidence="1 2">
    <name type="scientific">Carnegiea gigantea</name>
    <dbReference type="NCBI Taxonomy" id="171969"/>
    <lineage>
        <taxon>Eukaryota</taxon>
        <taxon>Viridiplantae</taxon>
        <taxon>Streptophyta</taxon>
        <taxon>Embryophyta</taxon>
        <taxon>Tracheophyta</taxon>
        <taxon>Spermatophyta</taxon>
        <taxon>Magnoliopsida</taxon>
        <taxon>eudicotyledons</taxon>
        <taxon>Gunneridae</taxon>
        <taxon>Pentapetalae</taxon>
        <taxon>Caryophyllales</taxon>
        <taxon>Cactineae</taxon>
        <taxon>Cactaceae</taxon>
        <taxon>Cactoideae</taxon>
        <taxon>Echinocereeae</taxon>
        <taxon>Carnegiea</taxon>
    </lineage>
</organism>
<name>A0A9Q1QC91_9CARY</name>
<evidence type="ECO:0000313" key="1">
    <source>
        <dbReference type="EMBL" id="KAJ8436364.1"/>
    </source>
</evidence>
<proteinExistence type="predicted"/>
<protein>
    <submittedName>
        <fullName evidence="1">Uncharacterized protein</fullName>
    </submittedName>
</protein>
<gene>
    <name evidence="1" type="ORF">Cgig2_017160</name>
</gene>
<dbReference type="Proteomes" id="UP001153076">
    <property type="component" value="Unassembled WGS sequence"/>
</dbReference>
<sequence length="168" mass="16895">MEVQGVCTEISREQKKGAVPPARCTRSSKEEDFLIDGCKGNCDAPLDGVGRRSCCGSGFDAPADLLGLTGRCCTISFEAPAPVPGGGSICPERPGASADAPATTVGGRMGYVGGRRTPLGGRRGCVGGRKTPLEVGPSISGCCCSSDFDAFKEETGSASCAGAALEVG</sequence>
<evidence type="ECO:0000313" key="2">
    <source>
        <dbReference type="Proteomes" id="UP001153076"/>
    </source>
</evidence>
<comment type="caution">
    <text evidence="1">The sequence shown here is derived from an EMBL/GenBank/DDBJ whole genome shotgun (WGS) entry which is preliminary data.</text>
</comment>
<dbReference type="AlphaFoldDB" id="A0A9Q1QC91"/>
<keyword evidence="2" id="KW-1185">Reference proteome</keyword>